<gene>
    <name evidence="1" type="ORF">IAA93_04545</name>
</gene>
<dbReference type="InterPro" id="IPR026906">
    <property type="entry name" value="LRR_5"/>
</dbReference>
<proteinExistence type="predicted"/>
<dbReference type="Proteomes" id="UP000787625">
    <property type="component" value="Unassembled WGS sequence"/>
</dbReference>
<evidence type="ECO:0000313" key="2">
    <source>
        <dbReference type="Proteomes" id="UP000787625"/>
    </source>
</evidence>
<dbReference type="PANTHER" id="PTHR45661">
    <property type="entry name" value="SURFACE ANTIGEN"/>
    <property type="match status" value="1"/>
</dbReference>
<protein>
    <submittedName>
        <fullName evidence="1">Leucine-rich repeat domain-containing protein</fullName>
    </submittedName>
</protein>
<dbReference type="Gene3D" id="3.80.10.10">
    <property type="entry name" value="Ribonuclease Inhibitor"/>
    <property type="match status" value="1"/>
</dbReference>
<dbReference type="EMBL" id="DWUP01000093">
    <property type="protein sequence ID" value="HJD52977.1"/>
    <property type="molecule type" value="Genomic_DNA"/>
</dbReference>
<dbReference type="InterPro" id="IPR032675">
    <property type="entry name" value="LRR_dom_sf"/>
</dbReference>
<sequence length="251" mass="26510">KEIVVDENNPNYSSADGVLYDKDKTILIGWPTAKGNVDILPSVATIGDWALAFCIALRSVSMPSVTTIGDNAFFSCDILKSVSIPSAITIGDNAFSYCDGLTSVDMPASVTMIGDWAFSYCDGLTEVYCHWEEPLECEPDFEDEVLMNAILYVPDGCVDAYRAVKPWSEFANIEEGGYSGIADTPQPEVTVKGIDGAISIEGGDGTASAPVVEVYSAGGGCVYRGTDSSIGGLGHGIYVVRVGGMVQKVAL</sequence>
<dbReference type="InterPro" id="IPR053139">
    <property type="entry name" value="Surface_bspA-like"/>
</dbReference>
<comment type="caution">
    <text evidence="1">The sequence shown here is derived from an EMBL/GenBank/DDBJ whole genome shotgun (WGS) entry which is preliminary data.</text>
</comment>
<reference evidence="1" key="1">
    <citation type="journal article" date="2021" name="PeerJ">
        <title>Extensive microbial diversity within the chicken gut microbiome revealed by metagenomics and culture.</title>
        <authorList>
            <person name="Gilroy R."/>
            <person name="Ravi A."/>
            <person name="Getino M."/>
            <person name="Pursley I."/>
            <person name="Horton D.L."/>
            <person name="Alikhan N.F."/>
            <person name="Baker D."/>
            <person name="Gharbi K."/>
            <person name="Hall N."/>
            <person name="Watson M."/>
            <person name="Adriaenssens E.M."/>
            <person name="Foster-Nyarko E."/>
            <person name="Jarju S."/>
            <person name="Secka A."/>
            <person name="Antonio M."/>
            <person name="Oren A."/>
            <person name="Chaudhuri R.R."/>
            <person name="La Ragione R."/>
            <person name="Hildebrand F."/>
            <person name="Pallen M.J."/>
        </authorList>
    </citation>
    <scope>NUCLEOTIDE SEQUENCE</scope>
    <source>
        <strain evidence="1">MalCec1-1739</strain>
    </source>
</reference>
<accession>A0A9D2UIC6</accession>
<feature type="non-terminal residue" evidence="1">
    <location>
        <position position="1"/>
    </location>
</feature>
<dbReference type="SUPFAM" id="SSF52058">
    <property type="entry name" value="L domain-like"/>
    <property type="match status" value="1"/>
</dbReference>
<dbReference type="PANTHER" id="PTHR45661:SF3">
    <property type="entry name" value="IG-LIKE DOMAIN-CONTAINING PROTEIN"/>
    <property type="match status" value="1"/>
</dbReference>
<organism evidence="1 2">
    <name type="scientific">Candidatus Avibacteroides avistercoris</name>
    <dbReference type="NCBI Taxonomy" id="2840690"/>
    <lineage>
        <taxon>Bacteria</taxon>
        <taxon>Pseudomonadati</taxon>
        <taxon>Bacteroidota</taxon>
        <taxon>Bacteroidia</taxon>
        <taxon>Bacteroidales</taxon>
        <taxon>Bacteroidaceae</taxon>
        <taxon>Bacteroidaceae incertae sedis</taxon>
        <taxon>Candidatus Avibacteroides</taxon>
    </lineage>
</organism>
<dbReference type="AlphaFoldDB" id="A0A9D2UIC6"/>
<evidence type="ECO:0000313" key="1">
    <source>
        <dbReference type="EMBL" id="HJD52977.1"/>
    </source>
</evidence>
<reference evidence="1" key="2">
    <citation type="submission" date="2021-04" db="EMBL/GenBank/DDBJ databases">
        <authorList>
            <person name="Gilroy R."/>
        </authorList>
    </citation>
    <scope>NUCLEOTIDE SEQUENCE</scope>
    <source>
        <strain evidence="1">MalCec1-1739</strain>
    </source>
</reference>
<name>A0A9D2UIC6_9BACT</name>
<dbReference type="Pfam" id="PF13306">
    <property type="entry name" value="LRR_5"/>
    <property type="match status" value="1"/>
</dbReference>